<dbReference type="InterPro" id="IPR021312">
    <property type="entry name" value="DUF2889"/>
</dbReference>
<proteinExistence type="predicted"/>
<organism evidence="2 3">
    <name type="scientific">Cupriavidus taiwanensis (strain DSM 17343 / BCRC 17206 / CCUG 44338 / CIP 107171 / LMG 19424 / R1)</name>
    <name type="common">Ralstonia taiwanensis (strain LMG 19424)</name>
    <dbReference type="NCBI Taxonomy" id="977880"/>
    <lineage>
        <taxon>Bacteria</taxon>
        <taxon>Pseudomonadati</taxon>
        <taxon>Pseudomonadota</taxon>
        <taxon>Betaproteobacteria</taxon>
        <taxon>Burkholderiales</taxon>
        <taxon>Burkholderiaceae</taxon>
        <taxon>Cupriavidus</taxon>
    </lineage>
</organism>
<dbReference type="Proteomes" id="UP000001692">
    <property type="component" value="Chromosome 1"/>
</dbReference>
<dbReference type="AlphaFoldDB" id="B2AHC0"/>
<name>B2AHC0_CUPTR</name>
<dbReference type="HOGENOM" id="CLU_083007_0_0_4"/>
<dbReference type="EMBL" id="CU633749">
    <property type="protein sequence ID" value="CAP63169.1"/>
    <property type="molecule type" value="Genomic_DNA"/>
</dbReference>
<dbReference type="KEGG" id="cti:RALTA_A0501"/>
<dbReference type="eggNOG" id="ENOG5030717">
    <property type="taxonomic scope" value="Bacteria"/>
</dbReference>
<evidence type="ECO:0008006" key="4">
    <source>
        <dbReference type="Google" id="ProtNLM"/>
    </source>
</evidence>
<feature type="compositionally biased region" description="Low complexity" evidence="1">
    <location>
        <begin position="228"/>
        <end position="251"/>
    </location>
</feature>
<evidence type="ECO:0000313" key="3">
    <source>
        <dbReference type="Proteomes" id="UP000001692"/>
    </source>
</evidence>
<evidence type="ECO:0000313" key="2">
    <source>
        <dbReference type="EMBL" id="CAP63169.1"/>
    </source>
</evidence>
<protein>
    <recommendedName>
        <fullName evidence="4">DUF2889 domain-containing protein</fullName>
    </recommendedName>
</protein>
<sequence>MFPANAAWHVKLPGLFGTPAPRCPSPRILRSLRIFRISSLAMPLSQPVNRSLRHRRAIAAEAYRREDGLWDIEVRLTDTKPRDIELAGDRIRPQGQPLHDLWLRITIDEEMTVLDAEACSDWVPYPSHCDTIGPAYRKLIGLNLRKGFRKAVRERLGGMHGCSHLTEAAGVLPSTAIQAFAGEVISIRDNGEDDPNPEPPYQLNGCHALRFDGEVVRQFYPRWYGHQPTPKARAEAAPAVASAPQAQQPAANGDRGGHAIDGNDAVPADRPTGTSG</sequence>
<reference evidence="2 3" key="1">
    <citation type="journal article" date="2008" name="Genome Res.">
        <title>Genome sequence of the beta-rhizobium Cupriavidus taiwanensis and comparative genomics of rhizobia.</title>
        <authorList>
            <person name="Amadou C."/>
            <person name="Pascal G."/>
            <person name="Mangenot S."/>
            <person name="Glew M."/>
            <person name="Bontemps C."/>
            <person name="Capela D."/>
            <person name="Carrere S."/>
            <person name="Cruveiller S."/>
            <person name="Dossat C."/>
            <person name="Lajus A."/>
            <person name="Marchetti M."/>
            <person name="Poinsot V."/>
            <person name="Rouy Z."/>
            <person name="Servin B."/>
            <person name="Saad M."/>
            <person name="Schenowitz C."/>
            <person name="Barbe V."/>
            <person name="Batut J."/>
            <person name="Medigue C."/>
            <person name="Masson-Boivin C."/>
        </authorList>
    </citation>
    <scope>NUCLEOTIDE SEQUENCE [LARGE SCALE GENOMIC DNA]</scope>
    <source>
        <strain evidence="3">DSM 17343 / BCRC 17206 / CCUG 44338 / CIP 107171 / LMG 19424 / R1</strain>
    </source>
</reference>
<gene>
    <name evidence="2" type="ordered locus">RALTA_A0501</name>
</gene>
<accession>B2AHC0</accession>
<dbReference type="Pfam" id="PF11136">
    <property type="entry name" value="DUF2889"/>
    <property type="match status" value="1"/>
</dbReference>
<evidence type="ECO:0000256" key="1">
    <source>
        <dbReference type="SAM" id="MobiDB-lite"/>
    </source>
</evidence>
<feature type="region of interest" description="Disordered" evidence="1">
    <location>
        <begin position="228"/>
        <end position="276"/>
    </location>
</feature>
<keyword evidence="3" id="KW-1185">Reference proteome</keyword>